<feature type="region of interest" description="Disordered" evidence="1">
    <location>
        <begin position="214"/>
        <end position="317"/>
    </location>
</feature>
<dbReference type="Pfam" id="PF14529">
    <property type="entry name" value="Exo_endo_phos_2"/>
    <property type="match status" value="1"/>
</dbReference>
<dbReference type="InterPro" id="IPR036691">
    <property type="entry name" value="Endo/exonu/phosph_ase_sf"/>
</dbReference>
<gene>
    <name evidence="3" type="primary">X-elementORF2_884</name>
    <name evidence="3" type="ORF">TNCV_1530421</name>
</gene>
<evidence type="ECO:0000313" key="3">
    <source>
        <dbReference type="EMBL" id="GFX86953.1"/>
    </source>
</evidence>
<dbReference type="GO" id="GO:0003964">
    <property type="term" value="F:RNA-directed DNA polymerase activity"/>
    <property type="evidence" value="ECO:0007669"/>
    <property type="project" value="UniProtKB-KW"/>
</dbReference>
<dbReference type="Proteomes" id="UP000887159">
    <property type="component" value="Unassembled WGS sequence"/>
</dbReference>
<evidence type="ECO:0000313" key="4">
    <source>
        <dbReference type="Proteomes" id="UP000887159"/>
    </source>
</evidence>
<dbReference type="InterPro" id="IPR005135">
    <property type="entry name" value="Endo/exonuclease/phosphatase"/>
</dbReference>
<dbReference type="SUPFAM" id="SSF56219">
    <property type="entry name" value="DNase I-like"/>
    <property type="match status" value="1"/>
</dbReference>
<dbReference type="PANTHER" id="PTHR33273:SF4">
    <property type="entry name" value="ENDONUCLEASE_EXONUCLEASE_PHOSPHATASE DOMAIN-CONTAINING PROTEIN"/>
    <property type="match status" value="1"/>
</dbReference>
<accession>A0A8X6UTD7</accession>
<dbReference type="EMBL" id="BMAU01021017">
    <property type="protein sequence ID" value="GFX86953.1"/>
    <property type="molecule type" value="Genomic_DNA"/>
</dbReference>
<evidence type="ECO:0000259" key="2">
    <source>
        <dbReference type="Pfam" id="PF14529"/>
    </source>
</evidence>
<reference evidence="3" key="1">
    <citation type="submission" date="2020-08" db="EMBL/GenBank/DDBJ databases">
        <title>Multicomponent nature underlies the extraordinary mechanical properties of spider dragline silk.</title>
        <authorList>
            <person name="Kono N."/>
            <person name="Nakamura H."/>
            <person name="Mori M."/>
            <person name="Yoshida Y."/>
            <person name="Ohtoshi R."/>
            <person name="Malay A.D."/>
            <person name="Moran D.A.P."/>
            <person name="Tomita M."/>
            <person name="Numata K."/>
            <person name="Arakawa K."/>
        </authorList>
    </citation>
    <scope>NUCLEOTIDE SEQUENCE</scope>
</reference>
<proteinExistence type="predicted"/>
<dbReference type="AlphaFoldDB" id="A0A8X6UTD7"/>
<dbReference type="Gene3D" id="3.60.10.10">
    <property type="entry name" value="Endonuclease/exonuclease/phosphatase"/>
    <property type="match status" value="1"/>
</dbReference>
<sequence>MKGVRGPGFNSRSSPKQFTVPLVSFSTDFDNPGVNKELFSFQTLKNYNCNPLGTSFKCLDKKDTTLLSGLGCQRFGHSQTSCRGQLTCSRCASVGHASTDCNLEPKYVNCLQPHPSDSKVCPKWKIEKQIQEIKTTKNISYPEARKLIVPQLSQTYAQAAKSSTLNNSTQTDENITKIKCPSLKLLPPLSSKQRTHIPTAITTSSSVQTQLLPSISSKKSTIPNPQPPTPMSKTKGKIKEQPSPLHRPRKDNIKIDLMRIKPPSNLKKNPEKNTSVKIAREQDSPNETSPVSKKFRRRKTSKISDAMETDANPSDTDYVTDTDDVKEIIRQYHPVCVALQETFLKSCHTTKIRRYGCVRKDTEGPSVSGGVCIFTSLDVPSSALPLHTSLQAVAVRIHSTSLITVCCLYLPPNTVIHQHDLNNLVDQLPAPFIILGDFNGHSTLWGSAKTNPRGRQIEQVLSDHCLSLLNHEEPTYFHEPTRSFHTIDLAIYSPSLLPHLNLSVEDLYNSDHFPVILSHDSDPVGKTFPPTYSYRRADWALFTQLTVITDAMVKTESIDTAVQEVTNVLIAAADLSIPKVSIHSFQRYKPWWNADCQTAYKNQRKL</sequence>
<evidence type="ECO:0000256" key="1">
    <source>
        <dbReference type="SAM" id="MobiDB-lite"/>
    </source>
</evidence>
<keyword evidence="3" id="KW-0808">Transferase</keyword>
<keyword evidence="3" id="KW-0548">Nucleotidyltransferase</keyword>
<dbReference type="PANTHER" id="PTHR33273">
    <property type="entry name" value="DOMAIN-CONTAINING PROTEIN, PUTATIVE-RELATED"/>
    <property type="match status" value="1"/>
</dbReference>
<protein>
    <submittedName>
        <fullName evidence="3">Putative RNA-directed DNA polymerase from transposon X-element</fullName>
    </submittedName>
</protein>
<feature type="compositionally biased region" description="Polar residues" evidence="1">
    <location>
        <begin position="214"/>
        <end position="223"/>
    </location>
</feature>
<feature type="domain" description="Endonuclease/exonuclease/phosphatase" evidence="2">
    <location>
        <begin position="403"/>
        <end position="516"/>
    </location>
</feature>
<feature type="compositionally biased region" description="Basic and acidic residues" evidence="1">
    <location>
        <begin position="250"/>
        <end position="259"/>
    </location>
</feature>
<comment type="caution">
    <text evidence="3">The sequence shown here is derived from an EMBL/GenBank/DDBJ whole genome shotgun (WGS) entry which is preliminary data.</text>
</comment>
<organism evidence="3 4">
    <name type="scientific">Trichonephila clavipes</name>
    <name type="common">Golden silk orbweaver</name>
    <name type="synonym">Nephila clavipes</name>
    <dbReference type="NCBI Taxonomy" id="2585209"/>
    <lineage>
        <taxon>Eukaryota</taxon>
        <taxon>Metazoa</taxon>
        <taxon>Ecdysozoa</taxon>
        <taxon>Arthropoda</taxon>
        <taxon>Chelicerata</taxon>
        <taxon>Arachnida</taxon>
        <taxon>Araneae</taxon>
        <taxon>Araneomorphae</taxon>
        <taxon>Entelegynae</taxon>
        <taxon>Araneoidea</taxon>
        <taxon>Nephilidae</taxon>
        <taxon>Trichonephila</taxon>
    </lineage>
</organism>
<name>A0A8X6UTD7_TRICX</name>
<keyword evidence="3" id="KW-0695">RNA-directed DNA polymerase</keyword>
<keyword evidence="4" id="KW-1185">Reference proteome</keyword>